<dbReference type="AlphaFoldDB" id="A0A182MF24"/>
<reference evidence="4" key="1">
    <citation type="submission" date="2013-09" db="EMBL/GenBank/DDBJ databases">
        <title>The Genome Sequence of Anopheles culicifacies species A.</title>
        <authorList>
            <consortium name="The Broad Institute Genomics Platform"/>
            <person name="Neafsey D.E."/>
            <person name="Besansky N."/>
            <person name="Howell P."/>
            <person name="Walton C."/>
            <person name="Young S.K."/>
            <person name="Zeng Q."/>
            <person name="Gargeya S."/>
            <person name="Fitzgerald M."/>
            <person name="Haas B."/>
            <person name="Abouelleil A."/>
            <person name="Allen A.W."/>
            <person name="Alvarado L."/>
            <person name="Arachchi H.M."/>
            <person name="Berlin A.M."/>
            <person name="Chapman S.B."/>
            <person name="Gainer-Dewar J."/>
            <person name="Goldberg J."/>
            <person name="Griggs A."/>
            <person name="Gujja S."/>
            <person name="Hansen M."/>
            <person name="Howarth C."/>
            <person name="Imamovic A."/>
            <person name="Ireland A."/>
            <person name="Larimer J."/>
            <person name="McCowan C."/>
            <person name="Murphy C."/>
            <person name="Pearson M."/>
            <person name="Poon T.W."/>
            <person name="Priest M."/>
            <person name="Roberts A."/>
            <person name="Saif S."/>
            <person name="Shea T."/>
            <person name="Sisk P."/>
            <person name="Sykes S."/>
            <person name="Wortman J."/>
            <person name="Nusbaum C."/>
            <person name="Birren B."/>
        </authorList>
    </citation>
    <scope>NUCLEOTIDE SEQUENCE [LARGE SCALE GENOMIC DNA]</scope>
    <source>
        <strain evidence="4">A-37</strain>
    </source>
</reference>
<organism evidence="3 4">
    <name type="scientific">Anopheles culicifacies</name>
    <dbReference type="NCBI Taxonomy" id="139723"/>
    <lineage>
        <taxon>Eukaryota</taxon>
        <taxon>Metazoa</taxon>
        <taxon>Ecdysozoa</taxon>
        <taxon>Arthropoda</taxon>
        <taxon>Hexapoda</taxon>
        <taxon>Insecta</taxon>
        <taxon>Pterygota</taxon>
        <taxon>Neoptera</taxon>
        <taxon>Endopterygota</taxon>
        <taxon>Diptera</taxon>
        <taxon>Nematocera</taxon>
        <taxon>Culicoidea</taxon>
        <taxon>Culicidae</taxon>
        <taxon>Anophelinae</taxon>
        <taxon>Anopheles</taxon>
        <taxon>culicifacies species complex</taxon>
    </lineage>
</organism>
<evidence type="ECO:0000256" key="2">
    <source>
        <dbReference type="SAM" id="MobiDB-lite"/>
    </source>
</evidence>
<dbReference type="InterPro" id="IPR050468">
    <property type="entry name" value="Cuticle_Struct_Prot"/>
</dbReference>
<dbReference type="PANTHER" id="PTHR10380">
    <property type="entry name" value="CUTICLE PROTEIN"/>
    <property type="match status" value="1"/>
</dbReference>
<dbReference type="GO" id="GO:0062129">
    <property type="term" value="C:chitin-based extracellular matrix"/>
    <property type="evidence" value="ECO:0007669"/>
    <property type="project" value="TreeGrafter"/>
</dbReference>
<sequence>MRGVVIHLAGVVWKDNPNDVEIPGVRADIRIKLPGQLVTPLLLARRIQLVNISPEEAQKYITQQSLDLRYAAKLGEHPLGYTRNVQDPALATFYYNGRAIDNPEDYVEEEYEAKQFHGQDGLGRAMFGYSDHNQARLEARNANGEVRGSYQYVNPLGEDIIVQYWSDGLGFHQIDNRPEVRLQPVTETPEVRAARLAHMKAWEEAASLARANPDFTSTGAGDEPYRAVQANTVEEDPEQDEILAAVSNQHQSLIRYPSLPYTDHISPNVASDGLQDEGVVVEAVARSVKKRDNEQGSEDEPVSADPKGFFYSFDYPVQLVAESAAKKAARAGFGESPQESVVVETKTSNVPKVAPEDDRVSLKAVLRGETLVDAVHDAQVSPKQKLQLERN</sequence>
<dbReference type="GO" id="GO:0008010">
    <property type="term" value="F:structural constituent of chitin-based larval cuticle"/>
    <property type="evidence" value="ECO:0007669"/>
    <property type="project" value="TreeGrafter"/>
</dbReference>
<keyword evidence="4" id="KW-1185">Reference proteome</keyword>
<evidence type="ECO:0000256" key="1">
    <source>
        <dbReference type="PROSITE-ProRule" id="PRU00497"/>
    </source>
</evidence>
<feature type="region of interest" description="Disordered" evidence="2">
    <location>
        <begin position="332"/>
        <end position="355"/>
    </location>
</feature>
<protein>
    <recommendedName>
        <fullName evidence="5">Cuticle protein 6</fullName>
    </recommendedName>
</protein>
<dbReference type="PROSITE" id="PS51155">
    <property type="entry name" value="CHIT_BIND_RR_2"/>
    <property type="match status" value="1"/>
</dbReference>
<dbReference type="EnsemblMetazoa" id="ACUA016730-RA">
    <property type="protein sequence ID" value="ACUA016730-PA"/>
    <property type="gene ID" value="ACUA016730"/>
</dbReference>
<evidence type="ECO:0000313" key="3">
    <source>
        <dbReference type="EnsemblMetazoa" id="ACUA016730-PA"/>
    </source>
</evidence>
<evidence type="ECO:0008006" key="5">
    <source>
        <dbReference type="Google" id="ProtNLM"/>
    </source>
</evidence>
<dbReference type="Proteomes" id="UP000075883">
    <property type="component" value="Unassembled WGS sequence"/>
</dbReference>
<dbReference type="STRING" id="139723.A0A182MF24"/>
<dbReference type="Pfam" id="PF00379">
    <property type="entry name" value="Chitin_bind_4"/>
    <property type="match status" value="1"/>
</dbReference>
<reference evidence="3" key="2">
    <citation type="submission" date="2020-05" db="UniProtKB">
        <authorList>
            <consortium name="EnsemblMetazoa"/>
        </authorList>
    </citation>
    <scope>IDENTIFICATION</scope>
    <source>
        <strain evidence="3">A-37</strain>
    </source>
</reference>
<name>A0A182MF24_9DIPT</name>
<dbReference type="PANTHER" id="PTHR10380:SF236">
    <property type="entry name" value="PUPAL CUTICLE PROTEIN EDG-84A-LIKE PROTEIN"/>
    <property type="match status" value="1"/>
</dbReference>
<keyword evidence="1" id="KW-0193">Cuticle</keyword>
<proteinExistence type="predicted"/>
<dbReference type="InterPro" id="IPR000618">
    <property type="entry name" value="Insect_cuticle"/>
</dbReference>
<evidence type="ECO:0000313" key="4">
    <source>
        <dbReference type="Proteomes" id="UP000075883"/>
    </source>
</evidence>
<accession>A0A182MF24</accession>
<dbReference type="VEuPathDB" id="VectorBase:ACUA016730"/>
<dbReference type="EMBL" id="AXCM01008323">
    <property type="status" value="NOT_ANNOTATED_CDS"/>
    <property type="molecule type" value="Genomic_DNA"/>
</dbReference>